<organism evidence="3 4">
    <name type="scientific">Zhongshania aquimaris</name>
    <dbReference type="NCBI Taxonomy" id="2857107"/>
    <lineage>
        <taxon>Bacteria</taxon>
        <taxon>Pseudomonadati</taxon>
        <taxon>Pseudomonadota</taxon>
        <taxon>Gammaproteobacteria</taxon>
        <taxon>Cellvibrionales</taxon>
        <taxon>Spongiibacteraceae</taxon>
        <taxon>Zhongshania</taxon>
    </lineage>
</organism>
<evidence type="ECO:0000256" key="1">
    <source>
        <dbReference type="PROSITE-ProRule" id="PRU00110"/>
    </source>
</evidence>
<accession>A0ABS6VWY1</accession>
<keyword evidence="1" id="KW-0597">Phosphoprotein</keyword>
<dbReference type="Proteomes" id="UP001166291">
    <property type="component" value="Unassembled WGS sequence"/>
</dbReference>
<name>A0ABS6VWY1_9GAMM</name>
<evidence type="ECO:0000313" key="4">
    <source>
        <dbReference type="Proteomes" id="UP001166291"/>
    </source>
</evidence>
<proteinExistence type="predicted"/>
<evidence type="ECO:0000313" key="3">
    <source>
        <dbReference type="EMBL" id="MBW2942781.1"/>
    </source>
</evidence>
<comment type="caution">
    <text evidence="3">The sequence shown here is derived from an EMBL/GenBank/DDBJ whole genome shotgun (WGS) entry which is preliminary data.</text>
</comment>
<dbReference type="PROSITE" id="PS50894">
    <property type="entry name" value="HPT"/>
    <property type="match status" value="1"/>
</dbReference>
<sequence length="126" mass="14197">MSQNDSRNSGSVDAQLAELQRNYILKLDQKIKDILSVWQSVQNSPQPTDDIYNLHRTVHSVAGTSAILNFMEVSRICSSIELLLLPILKAETYEENTLSQIGIHMNELNTLRENHTYSATPINLEG</sequence>
<dbReference type="EMBL" id="JAHWDQ010000008">
    <property type="protein sequence ID" value="MBW2942781.1"/>
    <property type="molecule type" value="Genomic_DNA"/>
</dbReference>
<dbReference type="Pfam" id="PF01627">
    <property type="entry name" value="Hpt"/>
    <property type="match status" value="1"/>
</dbReference>
<keyword evidence="4" id="KW-1185">Reference proteome</keyword>
<feature type="domain" description="HPt" evidence="2">
    <location>
        <begin position="16"/>
        <end position="115"/>
    </location>
</feature>
<protein>
    <submittedName>
        <fullName evidence="3">Hpt domain-containing protein</fullName>
    </submittedName>
</protein>
<reference evidence="3" key="1">
    <citation type="submission" date="2021-07" db="EMBL/GenBank/DDBJ databases">
        <title>Zhongshania sp. CAU 1632 isolated from seawater.</title>
        <authorList>
            <person name="Kim W."/>
        </authorList>
    </citation>
    <scope>NUCLEOTIDE SEQUENCE</scope>
    <source>
        <strain evidence="3">CAU 1632</strain>
    </source>
</reference>
<dbReference type="RefSeq" id="WP_219045028.1">
    <property type="nucleotide sequence ID" value="NZ_JAHWDQ010000008.1"/>
</dbReference>
<evidence type="ECO:0000259" key="2">
    <source>
        <dbReference type="PROSITE" id="PS50894"/>
    </source>
</evidence>
<gene>
    <name evidence="3" type="ORF">KXJ70_18425</name>
</gene>
<feature type="modified residue" description="Phosphohistidine" evidence="1">
    <location>
        <position position="59"/>
    </location>
</feature>
<dbReference type="InterPro" id="IPR008207">
    <property type="entry name" value="Sig_transdc_His_kin_Hpt_dom"/>
</dbReference>